<dbReference type="AlphaFoldDB" id="A0A2A2J3J2"/>
<feature type="binding site" evidence="9">
    <location>
        <position position="116"/>
    </location>
    <ligand>
        <name>GTP</name>
        <dbReference type="ChEBI" id="CHEBI:37565"/>
    </ligand>
</feature>
<evidence type="ECO:0000256" key="2">
    <source>
        <dbReference type="ARBA" id="ARBA00022723"/>
    </source>
</evidence>
<evidence type="ECO:0008006" key="12">
    <source>
        <dbReference type="Google" id="ProtNLM"/>
    </source>
</evidence>
<keyword evidence="5 9" id="KW-0342">GTP-binding</keyword>
<dbReference type="OrthoDB" id="5817230at2759"/>
<organism evidence="10 11">
    <name type="scientific">Diploscapter pachys</name>
    <dbReference type="NCBI Taxonomy" id="2018661"/>
    <lineage>
        <taxon>Eukaryota</taxon>
        <taxon>Metazoa</taxon>
        <taxon>Ecdysozoa</taxon>
        <taxon>Nematoda</taxon>
        <taxon>Chromadorea</taxon>
        <taxon>Rhabditida</taxon>
        <taxon>Rhabditina</taxon>
        <taxon>Rhabditomorpha</taxon>
        <taxon>Rhabditoidea</taxon>
        <taxon>Rhabditidae</taxon>
        <taxon>Diploscapter</taxon>
    </lineage>
</organism>
<evidence type="ECO:0000256" key="7">
    <source>
        <dbReference type="ARBA" id="ARBA00023224"/>
    </source>
</evidence>
<dbReference type="Pfam" id="PF00503">
    <property type="entry name" value="G-alpha"/>
    <property type="match status" value="1"/>
</dbReference>
<keyword evidence="1" id="KW-0519">Myristate</keyword>
<dbReference type="PRINTS" id="PR00318">
    <property type="entry name" value="GPROTEINA"/>
</dbReference>
<reference evidence="10 11" key="1">
    <citation type="journal article" date="2017" name="Curr. Biol.">
        <title>Genome architecture and evolution of a unichromosomal asexual nematode.</title>
        <authorList>
            <person name="Fradin H."/>
            <person name="Zegar C."/>
            <person name="Gutwein M."/>
            <person name="Lucas J."/>
            <person name="Kovtun M."/>
            <person name="Corcoran D."/>
            <person name="Baugh L.R."/>
            <person name="Kiontke K."/>
            <person name="Gunsalus K."/>
            <person name="Fitch D.H."/>
            <person name="Piano F."/>
        </authorList>
    </citation>
    <scope>NUCLEOTIDE SEQUENCE [LARGE SCALE GENOMIC DNA]</scope>
    <source>
        <strain evidence="10">PF1309</strain>
    </source>
</reference>
<dbReference type="GO" id="GO:0001664">
    <property type="term" value="F:G protein-coupled receptor binding"/>
    <property type="evidence" value="ECO:0007669"/>
    <property type="project" value="TreeGrafter"/>
</dbReference>
<keyword evidence="8" id="KW-0449">Lipoprotein</keyword>
<evidence type="ECO:0000256" key="8">
    <source>
        <dbReference type="ARBA" id="ARBA00023288"/>
    </source>
</evidence>
<comment type="caution">
    <text evidence="10">The sequence shown here is derived from an EMBL/GenBank/DDBJ whole genome shotgun (WGS) entry which is preliminary data.</text>
</comment>
<dbReference type="Gene3D" id="3.40.50.300">
    <property type="entry name" value="P-loop containing nucleotide triphosphate hydrolases"/>
    <property type="match status" value="1"/>
</dbReference>
<feature type="binding site" evidence="9">
    <location>
        <begin position="61"/>
        <end position="64"/>
    </location>
    <ligand>
        <name>GTP</name>
        <dbReference type="ChEBI" id="CHEBI:37565"/>
    </ligand>
</feature>
<dbReference type="PANTHER" id="PTHR10218:SF362">
    <property type="entry name" value="G PROTEIN ALPHA O SUBUNIT"/>
    <property type="match status" value="1"/>
</dbReference>
<keyword evidence="7" id="KW-0807">Transducer</keyword>
<name>A0A2A2J3J2_9BILA</name>
<keyword evidence="3 9" id="KW-0547">Nucleotide-binding</keyword>
<keyword evidence="6" id="KW-0564">Palmitate</keyword>
<dbReference type="Proteomes" id="UP000218231">
    <property type="component" value="Unassembled WGS sequence"/>
</dbReference>
<proteinExistence type="predicted"/>
<evidence type="ECO:0000256" key="6">
    <source>
        <dbReference type="ARBA" id="ARBA00023139"/>
    </source>
</evidence>
<sequence>MYNDDNSRLIDIGGQRSEHKKWIHFFDSVKCVFFILALNSYDKQIRGDQFLNEASIVIFLNKMDLFEMKTRNIRFNEFIPEYRNENTVERIVEYIKTEMTKDASNNRQVYVHSTTATETDSVKKTFSQGIERVINKQIENEAQNRY</sequence>
<dbReference type="GO" id="GO:0005525">
    <property type="term" value="F:GTP binding"/>
    <property type="evidence" value="ECO:0007669"/>
    <property type="project" value="UniProtKB-KW"/>
</dbReference>
<dbReference type="InterPro" id="IPR027417">
    <property type="entry name" value="P-loop_NTPase"/>
</dbReference>
<accession>A0A2A2J3J2</accession>
<evidence type="ECO:0000256" key="3">
    <source>
        <dbReference type="ARBA" id="ARBA00022741"/>
    </source>
</evidence>
<dbReference type="EMBL" id="LIAE01010713">
    <property type="protein sequence ID" value="PAV56179.1"/>
    <property type="molecule type" value="Genomic_DNA"/>
</dbReference>
<dbReference type="GO" id="GO:0005834">
    <property type="term" value="C:heterotrimeric G-protein complex"/>
    <property type="evidence" value="ECO:0007669"/>
    <property type="project" value="TreeGrafter"/>
</dbReference>
<dbReference type="STRING" id="2018661.A0A2A2J3J2"/>
<evidence type="ECO:0000256" key="4">
    <source>
        <dbReference type="ARBA" id="ARBA00022842"/>
    </source>
</evidence>
<dbReference type="InterPro" id="IPR001019">
    <property type="entry name" value="Gprotein_alpha_su"/>
</dbReference>
<dbReference type="SMART" id="SM00275">
    <property type="entry name" value="G_alpha"/>
    <property type="match status" value="1"/>
</dbReference>
<evidence type="ECO:0000313" key="11">
    <source>
        <dbReference type="Proteomes" id="UP000218231"/>
    </source>
</evidence>
<protein>
    <recommendedName>
        <fullName evidence="12">G-protein alpha subunit</fullName>
    </recommendedName>
</protein>
<gene>
    <name evidence="10" type="ORF">WR25_09500</name>
</gene>
<evidence type="ECO:0000313" key="10">
    <source>
        <dbReference type="EMBL" id="PAV56179.1"/>
    </source>
</evidence>
<keyword evidence="2" id="KW-0479">Metal-binding</keyword>
<evidence type="ECO:0000256" key="9">
    <source>
        <dbReference type="PIRSR" id="PIRSR601019-1"/>
    </source>
</evidence>
<dbReference type="PROSITE" id="PS51882">
    <property type="entry name" value="G_ALPHA"/>
    <property type="match status" value="1"/>
</dbReference>
<dbReference type="SUPFAM" id="SSF52540">
    <property type="entry name" value="P-loop containing nucleoside triphosphate hydrolases"/>
    <property type="match status" value="1"/>
</dbReference>
<dbReference type="GO" id="GO:0031683">
    <property type="term" value="F:G-protein beta/gamma-subunit complex binding"/>
    <property type="evidence" value="ECO:0007669"/>
    <property type="project" value="InterPro"/>
</dbReference>
<evidence type="ECO:0000256" key="5">
    <source>
        <dbReference type="ARBA" id="ARBA00023134"/>
    </source>
</evidence>
<keyword evidence="11" id="KW-1185">Reference proteome</keyword>
<dbReference type="GO" id="GO:0005737">
    <property type="term" value="C:cytoplasm"/>
    <property type="evidence" value="ECO:0007669"/>
    <property type="project" value="TreeGrafter"/>
</dbReference>
<dbReference type="GO" id="GO:0003924">
    <property type="term" value="F:GTPase activity"/>
    <property type="evidence" value="ECO:0007669"/>
    <property type="project" value="InterPro"/>
</dbReference>
<evidence type="ECO:0000256" key="1">
    <source>
        <dbReference type="ARBA" id="ARBA00022707"/>
    </source>
</evidence>
<dbReference type="GO" id="GO:0007188">
    <property type="term" value="P:adenylate cyclase-modulating G protein-coupled receptor signaling pathway"/>
    <property type="evidence" value="ECO:0007669"/>
    <property type="project" value="TreeGrafter"/>
</dbReference>
<feature type="binding site" evidence="9">
    <location>
        <begin position="11"/>
        <end position="15"/>
    </location>
    <ligand>
        <name>GTP</name>
        <dbReference type="ChEBI" id="CHEBI:37565"/>
    </ligand>
</feature>
<keyword evidence="4" id="KW-0460">Magnesium</keyword>
<dbReference type="GO" id="GO:0046872">
    <property type="term" value="F:metal ion binding"/>
    <property type="evidence" value="ECO:0007669"/>
    <property type="project" value="UniProtKB-KW"/>
</dbReference>
<dbReference type="PANTHER" id="PTHR10218">
    <property type="entry name" value="GTP-BINDING PROTEIN ALPHA SUBUNIT"/>
    <property type="match status" value="1"/>
</dbReference>